<reference evidence="1 2" key="1">
    <citation type="submission" date="2024-02" db="EMBL/GenBank/DDBJ databases">
        <title>De novo assembly and annotation of 12 fungi associated with fruit tree decline syndrome in Ontario, Canada.</title>
        <authorList>
            <person name="Sulman M."/>
            <person name="Ellouze W."/>
            <person name="Ilyukhin E."/>
        </authorList>
    </citation>
    <scope>NUCLEOTIDE SEQUENCE [LARGE SCALE GENOMIC DNA]</scope>
    <source>
        <strain evidence="1 2">M42-189</strain>
    </source>
</reference>
<protein>
    <recommendedName>
        <fullName evidence="3">DinB family protein</fullName>
    </recommendedName>
</protein>
<dbReference type="CDD" id="cd12148">
    <property type="entry name" value="fungal_TF_MHR"/>
    <property type="match status" value="1"/>
</dbReference>
<dbReference type="EMBL" id="JAKJXO020000001">
    <property type="protein sequence ID" value="KAL1612912.1"/>
    <property type="molecule type" value="Genomic_DNA"/>
</dbReference>
<proteinExistence type="predicted"/>
<comment type="caution">
    <text evidence="1">The sequence shown here is derived from an EMBL/GenBank/DDBJ whole genome shotgun (WGS) entry which is preliminary data.</text>
</comment>
<dbReference type="Proteomes" id="UP001521785">
    <property type="component" value="Unassembled WGS sequence"/>
</dbReference>
<sequence length="188" mass="21905">MRFNRRICAKEITKAELFTCIERYQNDLLRLRTRLAPNDQYPRATPEESSWPPQYALLHMSWHQCHCDLYRPFLTDYPELGPHAVLNGTSEPDRVLMRDKCLGHAEQIVRVLADFVHHKEEQHLLEHDAAVCTYHAARLVLFGTYNTSRESDFPMGVAMNKAQMCLDVIKRYFSFSAQLESMVSDAMQ</sequence>
<keyword evidence="2" id="KW-1185">Reference proteome</keyword>
<name>A0ABR3S9P6_9PLEO</name>
<evidence type="ECO:0008006" key="3">
    <source>
        <dbReference type="Google" id="ProtNLM"/>
    </source>
</evidence>
<evidence type="ECO:0000313" key="1">
    <source>
        <dbReference type="EMBL" id="KAL1612912.1"/>
    </source>
</evidence>
<organism evidence="1 2">
    <name type="scientific">Paraconiothyrium brasiliense</name>
    <dbReference type="NCBI Taxonomy" id="300254"/>
    <lineage>
        <taxon>Eukaryota</taxon>
        <taxon>Fungi</taxon>
        <taxon>Dikarya</taxon>
        <taxon>Ascomycota</taxon>
        <taxon>Pezizomycotina</taxon>
        <taxon>Dothideomycetes</taxon>
        <taxon>Pleosporomycetidae</taxon>
        <taxon>Pleosporales</taxon>
        <taxon>Massarineae</taxon>
        <taxon>Didymosphaeriaceae</taxon>
        <taxon>Paraconiothyrium</taxon>
    </lineage>
</organism>
<evidence type="ECO:0000313" key="2">
    <source>
        <dbReference type="Proteomes" id="UP001521785"/>
    </source>
</evidence>
<accession>A0ABR3S9P6</accession>
<gene>
    <name evidence="1" type="ORF">SLS60_001142</name>
</gene>